<sequence length="465" mass="54026">MRYATRTVVFFSLFFSGALIFSRWKARQEVSLQPSEIHSQSSPCYIPTWNKVHTNSVMDSLINSFSHFLWMKLKLSVENNQNYTSISILGAFVYPNHISISLTAQYLVQQNLHCRYFDCKRNEIPGSAYQSVVFPESVLHCPRRIGAEFMSVSRTLEKSEEIPEPVKLTYRAYEKPPHDLTVCVAPLYGNESKWLQIVEFVEHMKLEGATFVYFYIGSISDYDRKILNDYVRTGDIEVIDLHDKYERPYYAWHLITVQDCHLRAKYHSKWVSFLDLDERISGTPNQNLLQLVESQDPYVGELIFPVLNIVKYGDVAEKFVDVETLKRDMMFRQWTDTVDPTWNASKAIVRPEKVGIMFIHFATAKLPGVKTIQISPNQALVRHYRSTQHRVDVTNWHLEVQADGKLFVITKRPLPPVFDQNLTNAIVKRVQNVYDQVPVNCSAIARYLWESRKFPNPCESMSPVF</sequence>
<evidence type="ECO:0000313" key="10">
    <source>
        <dbReference type="Proteomes" id="UP000008281"/>
    </source>
</evidence>
<keyword evidence="7" id="KW-0472">Membrane</keyword>
<dbReference type="OMA" id="IGIMFIH"/>
<organism evidence="10">
    <name type="scientific">Caenorhabditis remanei</name>
    <name type="common">Caenorhabditis vulgaris</name>
    <dbReference type="NCBI Taxonomy" id="31234"/>
    <lineage>
        <taxon>Eukaryota</taxon>
        <taxon>Metazoa</taxon>
        <taxon>Ecdysozoa</taxon>
        <taxon>Nematoda</taxon>
        <taxon>Chromadorea</taxon>
        <taxon>Rhabditida</taxon>
        <taxon>Rhabditina</taxon>
        <taxon>Rhabditomorpha</taxon>
        <taxon>Rhabditoidea</taxon>
        <taxon>Rhabditidae</taxon>
        <taxon>Peloderinae</taxon>
        <taxon>Caenorhabditis</taxon>
    </lineage>
</organism>
<keyword evidence="3 8" id="KW-0328">Glycosyltransferase</keyword>
<name>E3MB66_CAERE</name>
<dbReference type="Proteomes" id="UP000008281">
    <property type="component" value="Unassembled WGS sequence"/>
</dbReference>
<dbReference type="InParanoid" id="E3MB66"/>
<protein>
    <recommendedName>
        <fullName evidence="8">Glycosyltransferase family 92 protein</fullName>
        <ecNumber evidence="8">2.4.1.-</ecNumber>
    </recommendedName>
</protein>
<evidence type="ECO:0000256" key="4">
    <source>
        <dbReference type="ARBA" id="ARBA00022679"/>
    </source>
</evidence>
<evidence type="ECO:0000256" key="1">
    <source>
        <dbReference type="ARBA" id="ARBA00004167"/>
    </source>
</evidence>
<comment type="subcellular location">
    <subcellularLocation>
        <location evidence="1">Membrane</location>
        <topology evidence="1">Single-pass membrane protein</topology>
    </subcellularLocation>
</comment>
<dbReference type="OrthoDB" id="2526284at2759"/>
<gene>
    <name evidence="9" type="ORF">CRE_16127</name>
</gene>
<accession>E3MB66</accession>
<dbReference type="GO" id="GO:0005737">
    <property type="term" value="C:cytoplasm"/>
    <property type="evidence" value="ECO:0007669"/>
    <property type="project" value="TreeGrafter"/>
</dbReference>
<dbReference type="InterPro" id="IPR008166">
    <property type="entry name" value="Glyco_transf_92"/>
</dbReference>
<dbReference type="EMBL" id="DS268433">
    <property type="protein sequence ID" value="EFO97766.1"/>
    <property type="molecule type" value="Genomic_DNA"/>
</dbReference>
<evidence type="ECO:0000256" key="6">
    <source>
        <dbReference type="ARBA" id="ARBA00022989"/>
    </source>
</evidence>
<keyword evidence="6" id="KW-1133">Transmembrane helix</keyword>
<dbReference type="EC" id="2.4.1.-" evidence="8"/>
<keyword evidence="4 8" id="KW-0808">Transferase</keyword>
<reference evidence="9" key="1">
    <citation type="submission" date="2007-07" db="EMBL/GenBank/DDBJ databases">
        <title>PCAP assembly of the Caenorhabditis remanei genome.</title>
        <authorList>
            <consortium name="The Caenorhabditis remanei Sequencing Consortium"/>
            <person name="Wilson R.K."/>
        </authorList>
    </citation>
    <scope>NUCLEOTIDE SEQUENCE [LARGE SCALE GENOMIC DNA]</scope>
    <source>
        <strain evidence="9">PB4641</strain>
    </source>
</reference>
<keyword evidence="5" id="KW-0812">Transmembrane</keyword>
<dbReference type="AlphaFoldDB" id="E3MB66"/>
<evidence type="ECO:0000256" key="3">
    <source>
        <dbReference type="ARBA" id="ARBA00022676"/>
    </source>
</evidence>
<evidence type="ECO:0000256" key="8">
    <source>
        <dbReference type="RuleBase" id="RU366017"/>
    </source>
</evidence>
<keyword evidence="10" id="KW-1185">Reference proteome</keyword>
<evidence type="ECO:0000256" key="7">
    <source>
        <dbReference type="ARBA" id="ARBA00023136"/>
    </source>
</evidence>
<dbReference type="FunCoup" id="E3MB66">
    <property type="interactions" value="12"/>
</dbReference>
<evidence type="ECO:0000256" key="5">
    <source>
        <dbReference type="ARBA" id="ARBA00022692"/>
    </source>
</evidence>
<dbReference type="eggNOG" id="KOG4735">
    <property type="taxonomic scope" value="Eukaryota"/>
</dbReference>
<dbReference type="GO" id="GO:0016757">
    <property type="term" value="F:glycosyltransferase activity"/>
    <property type="evidence" value="ECO:0007669"/>
    <property type="project" value="UniProtKB-UniRule"/>
</dbReference>
<proteinExistence type="inferred from homology"/>
<dbReference type="Pfam" id="PF01697">
    <property type="entry name" value="Glyco_transf_92"/>
    <property type="match status" value="1"/>
</dbReference>
<evidence type="ECO:0000256" key="2">
    <source>
        <dbReference type="ARBA" id="ARBA00007647"/>
    </source>
</evidence>
<dbReference type="GO" id="GO:0016020">
    <property type="term" value="C:membrane"/>
    <property type="evidence" value="ECO:0007669"/>
    <property type="project" value="UniProtKB-SubCell"/>
</dbReference>
<comment type="similarity">
    <text evidence="2 8">Belongs to the glycosyltransferase 92 family.</text>
</comment>
<dbReference type="PANTHER" id="PTHR21461">
    <property type="entry name" value="GLYCOSYLTRANSFERASE FAMILY 92 PROTEIN"/>
    <property type="match status" value="1"/>
</dbReference>
<dbReference type="PANTHER" id="PTHR21461:SF84">
    <property type="entry name" value="GLYCOSYLTRANSFERASE FAMILY 92 PROTEIN"/>
    <property type="match status" value="1"/>
</dbReference>
<dbReference type="HOGENOM" id="CLU_008031_3_1_1"/>
<evidence type="ECO:0000313" key="9">
    <source>
        <dbReference type="EMBL" id="EFO97766.1"/>
    </source>
</evidence>